<dbReference type="AlphaFoldDB" id="A0A7S0QB36"/>
<sequence length="705" mass="82347">MRLMNLVMDDIRPFKEFAVKTCKECRFSHGGHMFAAVNGNTVNVFATYTCDNIANLRGHNGKVRSVCWSADDSRVVTCGMDGAVYEWSVRDAKRIGDYVLKSCNYTCAVSAVEGRGTYAVGSDRKLKEIVDSNVVKELDAGGALLTQVVMSNSGRILFTGSESGSVQAWKYPLTGEFTDYPCHSQPVTHMAVTSDDSSLITVGDDGLVILLDIRDKELRGAKRDRELLPFAEEILVTRSDLEEKTNLTNDLRQKVDELNMQNDYQLKLKDMTHSEKLKELQDKMSQEMEAEKARFEALQADKTDTELEYEERLKTTEERHTQQLQQMEATFNQKIMAEVERYQQLVEEKELLNERWDEQNSLLVESHERLVQELTDEYEYKLQEEQLALQRVRDEKEDLVRQLEETKKQVEEDADLEIEELKDKYEVKLAAEREQHLRLKGESGILRKKFADQLKEMEDSKDDNKTLLGKQTELYHTIAMLEKEITGLKKEIRERDETIGDKEKRIYDLKKKNQELEKFKFVLDYKIKELKRQMEPREEEMQNLKRQIKEMNAELERYHKDNAELELTLAERRLRLEGQQKEILQQRQRLKESHAATELYHKELHAVMQYITEPKPLKEAVKALYQRHVTTPPHGLQVDTDMQKEYIRQREYLEKTVDALKTKLDKDLALHHTDSLRILQDNVALIKEINELRREIKALKQVGLH</sequence>
<dbReference type="Gene3D" id="1.10.287.1490">
    <property type="match status" value="1"/>
</dbReference>
<dbReference type="SMART" id="SM00320">
    <property type="entry name" value="WD40"/>
    <property type="match status" value="3"/>
</dbReference>
<dbReference type="PANTHER" id="PTHR32215:SF0">
    <property type="entry name" value="CILIA- AND FLAGELLA-ASSOCIATED PROTEIN 57"/>
    <property type="match status" value="1"/>
</dbReference>
<gene>
    <name evidence="3" type="ORF">CCUR1050_LOCUS5570</name>
</gene>
<dbReference type="InterPro" id="IPR015943">
    <property type="entry name" value="WD40/YVTN_repeat-like_dom_sf"/>
</dbReference>
<dbReference type="Gene3D" id="2.130.10.10">
    <property type="entry name" value="YVTN repeat-like/Quinoprotein amine dehydrogenase"/>
    <property type="match status" value="1"/>
</dbReference>
<keyword evidence="2" id="KW-0175">Coiled coil</keyword>
<keyword evidence="1" id="KW-0853">WD repeat</keyword>
<feature type="repeat" description="WD" evidence="1">
    <location>
        <begin position="56"/>
        <end position="97"/>
    </location>
</feature>
<evidence type="ECO:0008006" key="4">
    <source>
        <dbReference type="Google" id="ProtNLM"/>
    </source>
</evidence>
<reference evidence="3" key="1">
    <citation type="submission" date="2021-01" db="EMBL/GenBank/DDBJ databases">
        <authorList>
            <person name="Corre E."/>
            <person name="Pelletier E."/>
            <person name="Niang G."/>
            <person name="Scheremetjew M."/>
            <person name="Finn R."/>
            <person name="Kale V."/>
            <person name="Holt S."/>
            <person name="Cochrane G."/>
            <person name="Meng A."/>
            <person name="Brown T."/>
            <person name="Cohen L."/>
        </authorList>
    </citation>
    <scope>NUCLEOTIDE SEQUENCE</scope>
    <source>
        <strain evidence="3">CCAP979/52</strain>
    </source>
</reference>
<organism evidence="3">
    <name type="scientific">Cryptomonas curvata</name>
    <dbReference type="NCBI Taxonomy" id="233186"/>
    <lineage>
        <taxon>Eukaryota</taxon>
        <taxon>Cryptophyceae</taxon>
        <taxon>Cryptomonadales</taxon>
        <taxon>Cryptomonadaceae</taxon>
        <taxon>Cryptomonas</taxon>
    </lineage>
</organism>
<accession>A0A7S0QB36</accession>
<dbReference type="InterPro" id="IPR036322">
    <property type="entry name" value="WD40_repeat_dom_sf"/>
</dbReference>
<dbReference type="EMBL" id="HBEZ01010139">
    <property type="protein sequence ID" value="CAD8627891.1"/>
    <property type="molecule type" value="Transcribed_RNA"/>
</dbReference>
<proteinExistence type="predicted"/>
<feature type="coiled-coil region" evidence="2">
    <location>
        <begin position="527"/>
        <end position="582"/>
    </location>
</feature>
<dbReference type="PROSITE" id="PS50294">
    <property type="entry name" value="WD_REPEATS_REGION"/>
    <property type="match status" value="1"/>
</dbReference>
<dbReference type="InterPro" id="IPR001680">
    <property type="entry name" value="WD40_rpt"/>
</dbReference>
<dbReference type="Pfam" id="PF00400">
    <property type="entry name" value="WD40"/>
    <property type="match status" value="2"/>
</dbReference>
<dbReference type="InterPro" id="IPR052993">
    <property type="entry name" value="CFA-57"/>
</dbReference>
<dbReference type="SUPFAM" id="SSF50978">
    <property type="entry name" value="WD40 repeat-like"/>
    <property type="match status" value="1"/>
</dbReference>
<feature type="coiled-coil region" evidence="2">
    <location>
        <begin position="241"/>
        <end position="442"/>
    </location>
</feature>
<protein>
    <recommendedName>
        <fullName evidence="4">Cilia- and flagella-associated protein 57</fullName>
    </recommendedName>
</protein>
<evidence type="ECO:0000313" key="3">
    <source>
        <dbReference type="EMBL" id="CAD8627891.1"/>
    </source>
</evidence>
<evidence type="ECO:0000256" key="2">
    <source>
        <dbReference type="SAM" id="Coils"/>
    </source>
</evidence>
<dbReference type="PANTHER" id="PTHR32215">
    <property type="entry name" value="CILIA- AND FLAGELLA-ASSOCIATED PROTEIN 57"/>
    <property type="match status" value="1"/>
</dbReference>
<dbReference type="PROSITE" id="PS50082">
    <property type="entry name" value="WD_REPEATS_2"/>
    <property type="match status" value="1"/>
</dbReference>
<evidence type="ECO:0000256" key="1">
    <source>
        <dbReference type="PROSITE-ProRule" id="PRU00221"/>
    </source>
</evidence>
<name>A0A7S0QB36_9CRYP</name>